<accession>A0A3N7G9E9</accession>
<dbReference type="AlphaFoldDB" id="A0A3N7G9E9"/>
<organism evidence="1">
    <name type="scientific">Populus trichocarpa</name>
    <name type="common">Western balsam poplar</name>
    <name type="synonym">Populus balsamifera subsp. trichocarpa</name>
    <dbReference type="NCBI Taxonomy" id="3694"/>
    <lineage>
        <taxon>Eukaryota</taxon>
        <taxon>Viridiplantae</taxon>
        <taxon>Streptophyta</taxon>
        <taxon>Embryophyta</taxon>
        <taxon>Tracheophyta</taxon>
        <taxon>Spermatophyta</taxon>
        <taxon>Magnoliopsida</taxon>
        <taxon>eudicotyledons</taxon>
        <taxon>Gunneridae</taxon>
        <taxon>Pentapetalae</taxon>
        <taxon>rosids</taxon>
        <taxon>fabids</taxon>
        <taxon>Malpighiales</taxon>
        <taxon>Salicaceae</taxon>
        <taxon>Saliceae</taxon>
        <taxon>Populus</taxon>
    </lineage>
</organism>
<dbReference type="InParanoid" id="A0A3N7G9E9"/>
<gene>
    <name evidence="1" type="ORF">POPTR_T172009</name>
</gene>
<name>A0A3N7G9E9_POPTR</name>
<reference evidence="1" key="2">
    <citation type="submission" date="2017-07" db="EMBL/GenBank/DDBJ databases">
        <title>WGS assembly of Populus trichocarpa.</title>
        <authorList>
            <person name="Tuskan G."/>
            <person name="Difazio S."/>
            <person name="Jansson S."/>
            <person name="Bohlmann J."/>
            <person name="Grigoriev I."/>
            <person name="Hellsten U."/>
            <person name="Putnam N."/>
            <person name="Ralph S."/>
            <person name="Rombauts S."/>
            <person name="Salamov A."/>
            <person name="Schein J."/>
            <person name="Sterck L."/>
            <person name="Aerts A."/>
            <person name="Bhalerao R."/>
            <person name="Bhalerao R."/>
            <person name="Blaudez D."/>
            <person name="Boerjan W."/>
            <person name="Brun A."/>
            <person name="Brunner A."/>
            <person name="Busov V."/>
            <person name="Campbell M."/>
            <person name="Carlson J."/>
            <person name="Chalot M."/>
            <person name="Chapman J."/>
            <person name="Chen G."/>
            <person name="Cooper D."/>
            <person name="Coutinho P."/>
            <person name="Couturier J."/>
            <person name="Covert S."/>
            <person name="Cronk Q."/>
            <person name="Cunningham R."/>
            <person name="Davis J."/>
            <person name="Degroeve S."/>
            <person name="Dejardin A."/>
            <person name="Depamphilis C."/>
            <person name="Detter J."/>
            <person name="Dirks B."/>
            <person name="Dubchak I."/>
            <person name="Duplessis S."/>
            <person name="Ehlting J."/>
            <person name="Ellis B."/>
            <person name="Gendler K."/>
            <person name="Goodstein D."/>
            <person name="Gribskov M."/>
            <person name="Grimwood J."/>
            <person name="Groover A."/>
            <person name="Gunter L."/>
            <person name="Hamberger B."/>
            <person name="Heinze B."/>
            <person name="Helariutta Y."/>
            <person name="Henrissat B."/>
            <person name="Holligan D."/>
            <person name="Holt R."/>
            <person name="Huang W."/>
            <person name="Islam-Faridi N."/>
            <person name="Jones S."/>
            <person name="Jones-Rhoades M."/>
            <person name="Jorgensen R."/>
            <person name="Joshi C."/>
            <person name="Kangasjarvi J."/>
            <person name="Karlsson J."/>
            <person name="Kelleher C."/>
            <person name="Kirkpatrick R."/>
            <person name="Kirst M."/>
            <person name="Kohler A."/>
            <person name="Kalluri U."/>
            <person name="Larimer F."/>
            <person name="Leebens-Mack J."/>
            <person name="Leple J."/>
            <person name="Locascio P."/>
            <person name="Lou Y."/>
            <person name="Lucas S."/>
            <person name="Martin F."/>
            <person name="Montanini B."/>
            <person name="Napoli C."/>
            <person name="Nelson D."/>
            <person name="Nelson C."/>
            <person name="Nieminen K."/>
            <person name="Nilsson O."/>
            <person name="Pereda V."/>
            <person name="Peter G."/>
            <person name="Philippe R."/>
            <person name="Pilate G."/>
            <person name="Poliakov A."/>
            <person name="Razumovskaya J."/>
            <person name="Richardson P."/>
            <person name="Rinaldi C."/>
            <person name="Ritland K."/>
            <person name="Rouze P."/>
            <person name="Ryaboy D."/>
            <person name="Schmutz J."/>
            <person name="Schrader J."/>
            <person name="Segerman B."/>
            <person name="Shin H."/>
            <person name="Siddiqui A."/>
            <person name="Sterky F."/>
            <person name="Terry A."/>
            <person name="Tsai C."/>
            <person name="Uberbacher E."/>
            <person name="Unneberg P."/>
            <person name="Vahala J."/>
            <person name="Wall K."/>
            <person name="Wessler S."/>
            <person name="Yang G."/>
            <person name="Yin T."/>
            <person name="Douglas C."/>
            <person name="Marra M."/>
            <person name="Sandberg G."/>
            <person name="Van De Peer Y."/>
            <person name="Rokhsar D."/>
        </authorList>
    </citation>
    <scope>NUCLEOTIDE SEQUENCE</scope>
    <source>
        <strain evidence="1">Nisqually-1</strain>
    </source>
</reference>
<evidence type="ECO:0000313" key="1">
    <source>
        <dbReference type="EMBL" id="RQO95321.1"/>
    </source>
</evidence>
<protein>
    <submittedName>
        <fullName evidence="1">Uncharacterized protein</fullName>
    </submittedName>
</protein>
<dbReference type="EMBL" id="KZ623938">
    <property type="protein sequence ID" value="RQO95321.1"/>
    <property type="molecule type" value="Genomic_DNA"/>
</dbReference>
<proteinExistence type="predicted"/>
<sequence length="85" mass="10303">MIRVRHDQETILFKLQSSLRRLFFDNEIFEYILLFKCMEATEFFERIAEDLICTRTIWVKFLYTMDHKSAEAFHVCNLVAGCPRY</sequence>
<reference evidence="1" key="1">
    <citation type="journal article" date="2006" name="Science">
        <title>The genome of black cottonwood, Populus trichocarpa (Torr. &amp; Gray).</title>
        <authorList>
            <person name="Tuskan G.A."/>
            <person name="Difazio S."/>
            <person name="Jansson S."/>
            <person name="Bohlmann J."/>
            <person name="Grigoriev I."/>
            <person name="Hellsten U."/>
            <person name="Putnam N."/>
            <person name="Ralph S."/>
            <person name="Rombauts S."/>
            <person name="Salamov A."/>
            <person name="Schein J."/>
            <person name="Sterck L."/>
            <person name="Aerts A."/>
            <person name="Bhalerao R.R."/>
            <person name="Bhalerao R.P."/>
            <person name="Blaudez D."/>
            <person name="Boerjan W."/>
            <person name="Brun A."/>
            <person name="Brunner A."/>
            <person name="Busov V."/>
            <person name="Campbell M."/>
            <person name="Carlson J."/>
            <person name="Chalot M."/>
            <person name="Chapman J."/>
            <person name="Chen G.L."/>
            <person name="Cooper D."/>
            <person name="Coutinho P.M."/>
            <person name="Couturier J."/>
            <person name="Covert S."/>
            <person name="Cronk Q."/>
            <person name="Cunningham R."/>
            <person name="Davis J."/>
            <person name="Degroeve S."/>
            <person name="Dejardin A."/>
            <person name="Depamphilis C."/>
            <person name="Detter J."/>
            <person name="Dirks B."/>
            <person name="Dubchak I."/>
            <person name="Duplessis S."/>
            <person name="Ehlting J."/>
            <person name="Ellis B."/>
            <person name="Gendler K."/>
            <person name="Goodstein D."/>
            <person name="Gribskov M."/>
            <person name="Grimwood J."/>
            <person name="Groover A."/>
            <person name="Gunter L."/>
            <person name="Hamberger B."/>
            <person name="Heinze B."/>
            <person name="Helariutta Y."/>
            <person name="Henrissat B."/>
            <person name="Holligan D."/>
            <person name="Holt R."/>
            <person name="Huang W."/>
            <person name="Islam-Faridi N."/>
            <person name="Jones S."/>
            <person name="Jones-Rhoades M."/>
            <person name="Jorgensen R."/>
            <person name="Joshi C."/>
            <person name="Kangasjarvi J."/>
            <person name="Karlsson J."/>
            <person name="Kelleher C."/>
            <person name="Kirkpatrick R."/>
            <person name="Kirst M."/>
            <person name="Kohler A."/>
            <person name="Kalluri U."/>
            <person name="Larimer F."/>
            <person name="Leebens-Mack J."/>
            <person name="Leple J.C."/>
            <person name="Locascio P."/>
            <person name="Lou Y."/>
            <person name="Lucas S."/>
            <person name="Martin F."/>
            <person name="Montanini B."/>
            <person name="Napoli C."/>
            <person name="Nelson D.R."/>
            <person name="Nelson C."/>
            <person name="Nieminen K."/>
            <person name="Nilsson O."/>
            <person name="Pereda V."/>
            <person name="Peter G."/>
            <person name="Philippe R."/>
            <person name="Pilate G."/>
            <person name="Poliakov A."/>
            <person name="Razumovskaya J."/>
            <person name="Richardson P."/>
            <person name="Rinaldi C."/>
            <person name="Ritland K."/>
            <person name="Rouze P."/>
            <person name="Ryaboy D."/>
            <person name="Schmutz J."/>
            <person name="Schrader J."/>
            <person name="Segerman B."/>
            <person name="Shin H."/>
            <person name="Siddiqui A."/>
            <person name="Sterky F."/>
            <person name="Terry A."/>
            <person name="Tsai C.J."/>
            <person name="Uberbacher E."/>
            <person name="Unneberg P."/>
            <person name="Vahala J."/>
            <person name="Wall K."/>
            <person name="Wessler S."/>
            <person name="Yang G."/>
            <person name="Yin T."/>
            <person name="Douglas C."/>
            <person name="Marra M."/>
            <person name="Sandberg G."/>
            <person name="Van de Peer Y."/>
            <person name="Rokhsar D."/>
        </authorList>
    </citation>
    <scope>NUCLEOTIDE SEQUENCE [LARGE SCALE GENOMIC DNA]</scope>
    <source>
        <strain evidence="1">Nisqually-1</strain>
    </source>
</reference>